<dbReference type="GO" id="GO:0016787">
    <property type="term" value="F:hydrolase activity"/>
    <property type="evidence" value="ECO:0007669"/>
    <property type="project" value="UniProtKB-KW"/>
</dbReference>
<sequence>MKRIDVVYVMLRDDSGEKLLMVKNYGDNGSYYTLPGGAVEAGETLQEAAIREAKEETGLDVSIGGLFSVSEDFFDKRGHHAVFFIFEGQVLGGEITIAFPEEIEEVKWMPIQEAVQYLYIPEKAEEQVRANRSVPYILRGQVIQKR</sequence>
<dbReference type="CDD" id="cd02883">
    <property type="entry name" value="NUDIX_Hydrolase"/>
    <property type="match status" value="1"/>
</dbReference>
<evidence type="ECO:0000256" key="3">
    <source>
        <dbReference type="RuleBase" id="RU003476"/>
    </source>
</evidence>
<accession>A0A7H8QCL2</accession>
<dbReference type="PANTHER" id="PTHR43736:SF1">
    <property type="entry name" value="DIHYDRONEOPTERIN TRIPHOSPHATE DIPHOSPHATASE"/>
    <property type="match status" value="1"/>
</dbReference>
<reference evidence="5 6" key="1">
    <citation type="submission" date="2020-04" db="EMBL/GenBank/DDBJ databases">
        <authorList>
            <person name="Pajer P."/>
            <person name="Broz P."/>
        </authorList>
    </citation>
    <scope>NUCLEOTIDE SEQUENCE [LARGE SCALE GENOMIC DNA]</scope>
    <source>
        <strain evidence="6">NRL-ATB46093</strain>
    </source>
</reference>
<dbReference type="Gene3D" id="3.90.79.10">
    <property type="entry name" value="Nucleoside Triphosphate Pyrophosphohydrolase"/>
    <property type="match status" value="1"/>
</dbReference>
<dbReference type="PROSITE" id="PS00893">
    <property type="entry name" value="NUDIX_BOX"/>
    <property type="match status" value="1"/>
</dbReference>
<dbReference type="PROSITE" id="PS51462">
    <property type="entry name" value="NUDIX"/>
    <property type="match status" value="1"/>
</dbReference>
<dbReference type="Proteomes" id="UP000509222">
    <property type="component" value="Chromosome"/>
</dbReference>
<dbReference type="Pfam" id="PF00293">
    <property type="entry name" value="NUDIX"/>
    <property type="match status" value="1"/>
</dbReference>
<gene>
    <name evidence="5" type="ORF">HF394_14130</name>
</gene>
<dbReference type="RefSeq" id="WP_176294770.1">
    <property type="nucleotide sequence ID" value="NZ_CP051177.1"/>
</dbReference>
<dbReference type="PRINTS" id="PR00502">
    <property type="entry name" value="NUDIXFAMILY"/>
</dbReference>
<dbReference type="InterPro" id="IPR020476">
    <property type="entry name" value="Nudix_hydrolase"/>
</dbReference>
<organism evidence="5 6">
    <name type="scientific">Planococcus glaciei</name>
    <dbReference type="NCBI Taxonomy" id="459472"/>
    <lineage>
        <taxon>Bacteria</taxon>
        <taxon>Bacillati</taxon>
        <taxon>Bacillota</taxon>
        <taxon>Bacilli</taxon>
        <taxon>Bacillales</taxon>
        <taxon>Caryophanaceae</taxon>
        <taxon>Planococcus</taxon>
    </lineage>
</organism>
<comment type="similarity">
    <text evidence="1 3">Belongs to the Nudix hydrolase family.</text>
</comment>
<feature type="domain" description="Nudix hydrolase" evidence="4">
    <location>
        <begin position="2"/>
        <end position="132"/>
    </location>
</feature>
<proteinExistence type="inferred from homology"/>
<evidence type="ECO:0000256" key="1">
    <source>
        <dbReference type="ARBA" id="ARBA00005582"/>
    </source>
</evidence>
<dbReference type="InterPro" id="IPR020084">
    <property type="entry name" value="NUDIX_hydrolase_CS"/>
</dbReference>
<evidence type="ECO:0000259" key="4">
    <source>
        <dbReference type="PROSITE" id="PS51462"/>
    </source>
</evidence>
<keyword evidence="2 3" id="KW-0378">Hydrolase</keyword>
<protein>
    <submittedName>
        <fullName evidence="5">NUDIX hydrolase</fullName>
    </submittedName>
</protein>
<name>A0A7H8QCL2_9BACL</name>
<dbReference type="AlphaFoldDB" id="A0A7H8QCL2"/>
<reference evidence="6" key="2">
    <citation type="submission" date="2020-06" db="EMBL/GenBank/DDBJ databases">
        <title>Isolation of Planomicrobium glaciei.</title>
        <authorList>
            <person name="Malisova L."/>
            <person name="Safrankova R."/>
            <person name="Jakubu V."/>
            <person name="Spanelova P."/>
        </authorList>
    </citation>
    <scope>NUCLEOTIDE SEQUENCE [LARGE SCALE GENOMIC DNA]</scope>
    <source>
        <strain evidence="6">NRL-ATB46093</strain>
    </source>
</reference>
<evidence type="ECO:0000313" key="6">
    <source>
        <dbReference type="Proteomes" id="UP000509222"/>
    </source>
</evidence>
<dbReference type="InterPro" id="IPR000086">
    <property type="entry name" value="NUDIX_hydrolase_dom"/>
</dbReference>
<dbReference type="EMBL" id="CP051177">
    <property type="protein sequence ID" value="QKX51609.1"/>
    <property type="molecule type" value="Genomic_DNA"/>
</dbReference>
<dbReference type="InterPro" id="IPR015797">
    <property type="entry name" value="NUDIX_hydrolase-like_dom_sf"/>
</dbReference>
<dbReference type="SUPFAM" id="SSF55811">
    <property type="entry name" value="Nudix"/>
    <property type="match status" value="1"/>
</dbReference>
<dbReference type="PANTHER" id="PTHR43736">
    <property type="entry name" value="ADP-RIBOSE PYROPHOSPHATASE"/>
    <property type="match status" value="1"/>
</dbReference>
<evidence type="ECO:0000313" key="5">
    <source>
        <dbReference type="EMBL" id="QKX51609.1"/>
    </source>
</evidence>
<keyword evidence="6" id="KW-1185">Reference proteome</keyword>
<evidence type="ECO:0000256" key="2">
    <source>
        <dbReference type="ARBA" id="ARBA00022801"/>
    </source>
</evidence>